<evidence type="ECO:0000313" key="3">
    <source>
        <dbReference type="Proteomes" id="UP000815677"/>
    </source>
</evidence>
<gene>
    <name evidence="2" type="ORF">MCHLO_02386</name>
</gene>
<feature type="region of interest" description="Disordered" evidence="1">
    <location>
        <begin position="40"/>
        <end position="88"/>
    </location>
</feature>
<reference evidence="2" key="1">
    <citation type="submission" date="2014-09" db="EMBL/GenBank/DDBJ databases">
        <title>Genome sequence of the luminous mushroom Mycena chlorophos for searching fungal bioluminescence genes.</title>
        <authorList>
            <person name="Tanaka Y."/>
            <person name="Kasuga D."/>
            <person name="Oba Y."/>
            <person name="Hase S."/>
            <person name="Sato K."/>
            <person name="Oba Y."/>
            <person name="Sakakibara Y."/>
        </authorList>
    </citation>
    <scope>NUCLEOTIDE SEQUENCE</scope>
</reference>
<sequence length="255" mass="28090">MVLPPSNGNGSNHAGAFSSTLANIAKRSYDVITRSPRKIIKACSPRKRQKTIATRRTTRAQHRDQNDGPSTNDASIHASPPKKTRFRVPMSRFRVGTAVPEPPSGPSQSQTFAWSADGRTPTDISTDDPFLLSGVNAPAETSMKAAEGNFFEWKLKPPSVEEVEDDDDRMSTLTFLSPSDPHILWGPEDDTSSPYTPMSDSFPPSFVNRSHRFADAYYNKHLTGPEAAWAAKRYHGHRTLPTKILDELLAAGITK</sequence>
<feature type="compositionally biased region" description="Basic residues" evidence="1">
    <location>
        <begin position="40"/>
        <end position="50"/>
    </location>
</feature>
<evidence type="ECO:0000256" key="1">
    <source>
        <dbReference type="SAM" id="MobiDB-lite"/>
    </source>
</evidence>
<accession>A0ABQ0L0V8</accession>
<organism evidence="2 3">
    <name type="scientific">Mycena chlorophos</name>
    <name type="common">Agaric fungus</name>
    <name type="synonym">Agaricus chlorophos</name>
    <dbReference type="NCBI Taxonomy" id="658473"/>
    <lineage>
        <taxon>Eukaryota</taxon>
        <taxon>Fungi</taxon>
        <taxon>Dikarya</taxon>
        <taxon>Basidiomycota</taxon>
        <taxon>Agaricomycotina</taxon>
        <taxon>Agaricomycetes</taxon>
        <taxon>Agaricomycetidae</taxon>
        <taxon>Agaricales</taxon>
        <taxon>Marasmiineae</taxon>
        <taxon>Mycenaceae</taxon>
        <taxon>Mycena</taxon>
    </lineage>
</organism>
<proteinExistence type="predicted"/>
<keyword evidence="3" id="KW-1185">Reference proteome</keyword>
<dbReference type="EMBL" id="DF840172">
    <property type="protein sequence ID" value="GAT44776.1"/>
    <property type="molecule type" value="Genomic_DNA"/>
</dbReference>
<protein>
    <submittedName>
        <fullName evidence="2">Uncharacterized protein</fullName>
    </submittedName>
</protein>
<name>A0ABQ0L0V8_MYCCL</name>
<evidence type="ECO:0000313" key="2">
    <source>
        <dbReference type="EMBL" id="GAT44776.1"/>
    </source>
</evidence>
<dbReference type="Proteomes" id="UP000815677">
    <property type="component" value="Unassembled WGS sequence"/>
</dbReference>